<gene>
    <name evidence="2" type="ORF">P153DRAFT_83728</name>
</gene>
<dbReference type="RefSeq" id="XP_033520415.1">
    <property type="nucleotide sequence ID" value="XM_033673438.1"/>
</dbReference>
<organism evidence="2 3">
    <name type="scientific">Dothidotthia symphoricarpi CBS 119687</name>
    <dbReference type="NCBI Taxonomy" id="1392245"/>
    <lineage>
        <taxon>Eukaryota</taxon>
        <taxon>Fungi</taxon>
        <taxon>Dikarya</taxon>
        <taxon>Ascomycota</taxon>
        <taxon>Pezizomycotina</taxon>
        <taxon>Dothideomycetes</taxon>
        <taxon>Pleosporomycetidae</taxon>
        <taxon>Pleosporales</taxon>
        <taxon>Dothidotthiaceae</taxon>
        <taxon>Dothidotthia</taxon>
    </lineage>
</organism>
<feature type="region of interest" description="Disordered" evidence="1">
    <location>
        <begin position="325"/>
        <end position="348"/>
    </location>
</feature>
<dbReference type="AlphaFoldDB" id="A0A6A6A4E7"/>
<name>A0A6A6A4E7_9PLEO</name>
<feature type="compositionally biased region" description="Acidic residues" evidence="1">
    <location>
        <begin position="517"/>
        <end position="526"/>
    </location>
</feature>
<accession>A0A6A6A4E7</accession>
<feature type="compositionally biased region" description="Low complexity" evidence="1">
    <location>
        <begin position="141"/>
        <end position="152"/>
    </location>
</feature>
<feature type="compositionally biased region" description="Low complexity" evidence="1">
    <location>
        <begin position="478"/>
        <end position="488"/>
    </location>
</feature>
<keyword evidence="3" id="KW-1185">Reference proteome</keyword>
<dbReference type="EMBL" id="ML977514">
    <property type="protein sequence ID" value="KAF2126023.1"/>
    <property type="molecule type" value="Genomic_DNA"/>
</dbReference>
<feature type="region of interest" description="Disordered" evidence="1">
    <location>
        <begin position="271"/>
        <end position="305"/>
    </location>
</feature>
<feature type="compositionally biased region" description="Basic residues" evidence="1">
    <location>
        <begin position="292"/>
        <end position="302"/>
    </location>
</feature>
<protein>
    <submittedName>
        <fullName evidence="2">Uncharacterized protein</fullName>
    </submittedName>
</protein>
<evidence type="ECO:0000256" key="1">
    <source>
        <dbReference type="SAM" id="MobiDB-lite"/>
    </source>
</evidence>
<feature type="region of interest" description="Disordered" evidence="1">
    <location>
        <begin position="123"/>
        <end position="207"/>
    </location>
</feature>
<dbReference type="GeneID" id="54413870"/>
<dbReference type="OrthoDB" id="3801350at2759"/>
<evidence type="ECO:0000313" key="2">
    <source>
        <dbReference type="EMBL" id="KAF2126023.1"/>
    </source>
</evidence>
<sequence length="526" mass="56407">MEGYPARGMRRGMGYGGRRGGMGVREMDMRSRSAPEMYMGPQPGMGMMGSPRMGGRGMAGMGMGMGMPSPRMGGRGMNGMGMGMPSPRMNPMGMAGMGGRGMPPEYTPMPAMPHYGGGGGGGGGGMPNAAENPYAYPPAPSESTSSPSVAPLQPQPRRPGRPPGLYERVPMAAYTAPSKPTRSYTEPPTSTKLNRNQPASKKVGPSGREWLDGDAFLDACVCTTNCTCRKGHRVLYRSKDDAWDEDAEGENRYGSGEIRYILKEDLGRDCGDHEGCKEKKSTKSSDDESARKERKKGKKQVKKEKEKFEGFKEELLEALDERFEDMKKSQKPQRGTRFAADLGNFEPPGPSPFGMEEPGMHMDPRMAQRRGMPADPYGMNMGGMSGMGKMAPGMADPMMGRNMPGTGNFPPGMNAMSAMGGMNRMPPGMNPRMPMSMPPHAMTNGMAFEDSLSISDMGMDNPYAMGPGGMNRKGRNGAAPPSSSCSSHAKSKLRNPSKKAKGKDSGQTAARQACAETDTDDDNDAY</sequence>
<feature type="compositionally biased region" description="Polar residues" evidence="1">
    <location>
        <begin position="178"/>
        <end position="199"/>
    </location>
</feature>
<feature type="compositionally biased region" description="Basic and acidic residues" evidence="1">
    <location>
        <begin position="271"/>
        <end position="291"/>
    </location>
</feature>
<reference evidence="2" key="1">
    <citation type="journal article" date="2020" name="Stud. Mycol.">
        <title>101 Dothideomycetes genomes: a test case for predicting lifestyles and emergence of pathogens.</title>
        <authorList>
            <person name="Haridas S."/>
            <person name="Albert R."/>
            <person name="Binder M."/>
            <person name="Bloem J."/>
            <person name="Labutti K."/>
            <person name="Salamov A."/>
            <person name="Andreopoulos B."/>
            <person name="Baker S."/>
            <person name="Barry K."/>
            <person name="Bills G."/>
            <person name="Bluhm B."/>
            <person name="Cannon C."/>
            <person name="Castanera R."/>
            <person name="Culley D."/>
            <person name="Daum C."/>
            <person name="Ezra D."/>
            <person name="Gonzalez J."/>
            <person name="Henrissat B."/>
            <person name="Kuo A."/>
            <person name="Liang C."/>
            <person name="Lipzen A."/>
            <person name="Lutzoni F."/>
            <person name="Magnuson J."/>
            <person name="Mondo S."/>
            <person name="Nolan M."/>
            <person name="Ohm R."/>
            <person name="Pangilinan J."/>
            <person name="Park H.-J."/>
            <person name="Ramirez L."/>
            <person name="Alfaro M."/>
            <person name="Sun H."/>
            <person name="Tritt A."/>
            <person name="Yoshinaga Y."/>
            <person name="Zwiers L.-H."/>
            <person name="Turgeon B."/>
            <person name="Goodwin S."/>
            <person name="Spatafora J."/>
            <person name="Crous P."/>
            <person name="Grigoriev I."/>
        </authorList>
    </citation>
    <scope>NUCLEOTIDE SEQUENCE</scope>
    <source>
        <strain evidence="2">CBS 119687</strain>
    </source>
</reference>
<dbReference type="Proteomes" id="UP000799771">
    <property type="component" value="Unassembled WGS sequence"/>
</dbReference>
<feature type="region of interest" description="Disordered" evidence="1">
    <location>
        <begin position="458"/>
        <end position="526"/>
    </location>
</feature>
<proteinExistence type="predicted"/>
<evidence type="ECO:0000313" key="3">
    <source>
        <dbReference type="Proteomes" id="UP000799771"/>
    </source>
</evidence>
<feature type="compositionally biased region" description="Basic residues" evidence="1">
    <location>
        <begin position="489"/>
        <end position="501"/>
    </location>
</feature>